<evidence type="ECO:0000313" key="3">
    <source>
        <dbReference type="EMBL" id="URN95143.1"/>
    </source>
</evidence>
<feature type="domain" description="ChlI/MoxR AAA lid" evidence="2">
    <location>
        <begin position="260"/>
        <end position="325"/>
    </location>
</feature>
<dbReference type="PIRSF" id="PIRSF002849">
    <property type="entry name" value="AAA_ATPase_chaperone_MoxR_prd"/>
    <property type="match status" value="1"/>
</dbReference>
<feature type="domain" description="ATPase AAA-3" evidence="1">
    <location>
        <begin position="65"/>
        <end position="195"/>
    </location>
</feature>
<dbReference type="Gene3D" id="3.40.50.300">
    <property type="entry name" value="P-loop containing nucleotide triphosphate hydrolases"/>
    <property type="match status" value="1"/>
</dbReference>
<sequence length="350" mass="39292">MVSSSFPQSRTEQHSVDMGMNLSSFQWAVKPQQLLQRMQVKLEDILLGKQAEVKQVLVCMLAGGHLLLEDVPGVGKTMLATSIARLLGGQFHRIQFTSDLLPADIVGGMVLDRQDRGLVFRPGPIMANVVLGDELNRSSPRTQSALLEALEDRSVSIEGHSYALPQPFVFIATQNPLQYEGTHGLPEAQRDRFMMQLSLGYPSKQDEMSLLVQYAEGTRYQTNKLRPVMSDVEWMQMQKEIQYIYVHPSLIEYMADVAHATRTNVDCKLGLSPRALRDWLRAGQAFAYFEGRSFILPDDLLAQAVATLSHRIELQGRANNSYSKEQFISKLLLDIPLSKMDNVGKGRGQR</sequence>
<dbReference type="KEGG" id="plig:NAG76_02480"/>
<dbReference type="GO" id="GO:0016887">
    <property type="term" value="F:ATP hydrolysis activity"/>
    <property type="evidence" value="ECO:0007669"/>
    <property type="project" value="InterPro"/>
</dbReference>
<organism evidence="3 4">
    <name type="scientific">Candidatus Pristimantibacillus lignocellulolyticus</name>
    <dbReference type="NCBI Taxonomy" id="2994561"/>
    <lineage>
        <taxon>Bacteria</taxon>
        <taxon>Bacillati</taxon>
        <taxon>Bacillota</taxon>
        <taxon>Bacilli</taxon>
        <taxon>Bacillales</taxon>
        <taxon>Paenibacillaceae</taxon>
        <taxon>Candidatus Pristimantibacillus</taxon>
    </lineage>
</organism>
<dbReference type="EMBL" id="CP097899">
    <property type="protein sequence ID" value="URN95143.1"/>
    <property type="molecule type" value="Genomic_DNA"/>
</dbReference>
<dbReference type="PANTHER" id="PTHR42759">
    <property type="entry name" value="MOXR FAMILY PROTEIN"/>
    <property type="match status" value="1"/>
</dbReference>
<evidence type="ECO:0000259" key="2">
    <source>
        <dbReference type="Pfam" id="PF17863"/>
    </source>
</evidence>
<dbReference type="Proteomes" id="UP001056756">
    <property type="component" value="Chromosome"/>
</dbReference>
<name>A0A9J6ZGH8_9BACL</name>
<accession>A0A9J6ZGH8</accession>
<dbReference type="InterPro" id="IPR027417">
    <property type="entry name" value="P-loop_NTPase"/>
</dbReference>
<dbReference type="SUPFAM" id="SSF52540">
    <property type="entry name" value="P-loop containing nucleoside triphosphate hydrolases"/>
    <property type="match status" value="1"/>
</dbReference>
<dbReference type="InterPro" id="IPR011703">
    <property type="entry name" value="ATPase_AAA-3"/>
</dbReference>
<dbReference type="Gene3D" id="1.10.8.80">
    <property type="entry name" value="Magnesium chelatase subunit I, C-Terminal domain"/>
    <property type="match status" value="1"/>
</dbReference>
<dbReference type="InterPro" id="IPR041628">
    <property type="entry name" value="ChlI/MoxR_AAA_lid"/>
</dbReference>
<gene>
    <name evidence="3" type="ORF">NAG76_02480</name>
</gene>
<dbReference type="CDD" id="cd00009">
    <property type="entry name" value="AAA"/>
    <property type="match status" value="1"/>
</dbReference>
<dbReference type="Pfam" id="PF07726">
    <property type="entry name" value="AAA_3"/>
    <property type="match status" value="1"/>
</dbReference>
<dbReference type="Pfam" id="PF17863">
    <property type="entry name" value="AAA_lid_2"/>
    <property type="match status" value="1"/>
</dbReference>
<evidence type="ECO:0000313" key="4">
    <source>
        <dbReference type="Proteomes" id="UP001056756"/>
    </source>
</evidence>
<dbReference type="GO" id="GO:0005524">
    <property type="term" value="F:ATP binding"/>
    <property type="evidence" value="ECO:0007669"/>
    <property type="project" value="InterPro"/>
</dbReference>
<evidence type="ECO:0000259" key="1">
    <source>
        <dbReference type="Pfam" id="PF07726"/>
    </source>
</evidence>
<proteinExistence type="predicted"/>
<reference evidence="3" key="1">
    <citation type="submission" date="2022-05" db="EMBL/GenBank/DDBJ databases">
        <title>Novel bacterial taxa in a minimal lignocellulolytic consortium and its capacity to transform plastics disclosed by genome-resolved metagenomics.</title>
        <authorList>
            <person name="Rodriguez C.A.D."/>
            <person name="Diaz-Garcia L."/>
            <person name="Herrera K."/>
            <person name="Tarazona N.A."/>
            <person name="Sproer C."/>
            <person name="Overmann J."/>
            <person name="Jimenez D.J."/>
        </authorList>
    </citation>
    <scope>NUCLEOTIDE SEQUENCE</scope>
    <source>
        <strain evidence="3">MAG5</strain>
    </source>
</reference>
<dbReference type="PANTHER" id="PTHR42759:SF5">
    <property type="entry name" value="METHANOL DEHYDROGENASE REGULATOR"/>
    <property type="match status" value="1"/>
</dbReference>
<dbReference type="InterPro" id="IPR050764">
    <property type="entry name" value="CbbQ/NirQ/NorQ/GpvN"/>
</dbReference>
<protein>
    <submittedName>
        <fullName evidence="3">MoxR family ATPase</fullName>
    </submittedName>
</protein>
<dbReference type="AlphaFoldDB" id="A0A9J6ZGH8"/>